<feature type="compositionally biased region" description="Basic and acidic residues" evidence="7">
    <location>
        <begin position="972"/>
        <end position="983"/>
    </location>
</feature>
<dbReference type="EMBL" id="JBBWUH010000004">
    <property type="protein sequence ID" value="KAK8169367.1"/>
    <property type="molecule type" value="Genomic_DNA"/>
</dbReference>
<feature type="compositionally biased region" description="Acidic residues" evidence="7">
    <location>
        <begin position="552"/>
        <end position="565"/>
    </location>
</feature>
<evidence type="ECO:0000256" key="2">
    <source>
        <dbReference type="ARBA" id="ARBA00012900"/>
    </source>
</evidence>
<evidence type="ECO:0000313" key="12">
    <source>
        <dbReference type="Proteomes" id="UP001456524"/>
    </source>
</evidence>
<dbReference type="CDD" id="cd15571">
    <property type="entry name" value="ePHD"/>
    <property type="match status" value="1"/>
</dbReference>
<comment type="catalytic activity">
    <reaction evidence="6">
        <text>N(6),N(6),N(6)-trimethyl-L-lysyl(9)-[histone H3] + 2 2-oxoglutarate + 2 O2 = N(6)-methyl-L-lysyl(9)-[histone H3] + 2 formaldehyde + 2 succinate + 2 CO2</text>
        <dbReference type="Rhea" id="RHEA:60200"/>
        <dbReference type="Rhea" id="RHEA-COMP:15538"/>
        <dbReference type="Rhea" id="RHEA-COMP:15542"/>
        <dbReference type="ChEBI" id="CHEBI:15379"/>
        <dbReference type="ChEBI" id="CHEBI:16526"/>
        <dbReference type="ChEBI" id="CHEBI:16810"/>
        <dbReference type="ChEBI" id="CHEBI:16842"/>
        <dbReference type="ChEBI" id="CHEBI:30031"/>
        <dbReference type="ChEBI" id="CHEBI:61929"/>
        <dbReference type="ChEBI" id="CHEBI:61961"/>
        <dbReference type="EC" id="1.14.11.66"/>
    </reaction>
</comment>
<evidence type="ECO:0000256" key="4">
    <source>
        <dbReference type="ARBA" id="ARBA00022771"/>
    </source>
</evidence>
<dbReference type="PROSITE" id="PS51183">
    <property type="entry name" value="JMJN"/>
    <property type="match status" value="1"/>
</dbReference>
<dbReference type="PROSITE" id="PS51184">
    <property type="entry name" value="JMJC"/>
    <property type="match status" value="1"/>
</dbReference>
<evidence type="ECO:0000259" key="9">
    <source>
        <dbReference type="PROSITE" id="PS51184"/>
    </source>
</evidence>
<feature type="compositionally biased region" description="Basic and acidic residues" evidence="7">
    <location>
        <begin position="175"/>
        <end position="193"/>
    </location>
</feature>
<feature type="region of interest" description="Disordered" evidence="7">
    <location>
        <begin position="963"/>
        <end position="1148"/>
    </location>
</feature>
<feature type="region of interest" description="Disordered" evidence="7">
    <location>
        <begin position="1"/>
        <end position="58"/>
    </location>
</feature>
<feature type="compositionally biased region" description="Basic and acidic residues" evidence="7">
    <location>
        <begin position="591"/>
        <end position="600"/>
    </location>
</feature>
<feature type="compositionally biased region" description="Basic and acidic residues" evidence="7">
    <location>
        <begin position="272"/>
        <end position="289"/>
    </location>
</feature>
<dbReference type="SMART" id="SM00558">
    <property type="entry name" value="JmjC"/>
    <property type="match status" value="1"/>
</dbReference>
<dbReference type="Pfam" id="PF23258">
    <property type="entry name" value="DUF7072"/>
    <property type="match status" value="1"/>
</dbReference>
<feature type="region of interest" description="Disordered" evidence="7">
    <location>
        <begin position="1313"/>
        <end position="1498"/>
    </location>
</feature>
<feature type="compositionally biased region" description="Polar residues" evidence="7">
    <location>
        <begin position="858"/>
        <end position="871"/>
    </location>
</feature>
<evidence type="ECO:0000256" key="5">
    <source>
        <dbReference type="ARBA" id="ARBA00022833"/>
    </source>
</evidence>
<dbReference type="InterPro" id="IPR034732">
    <property type="entry name" value="EPHD"/>
</dbReference>
<dbReference type="InterPro" id="IPR003347">
    <property type="entry name" value="JmjC_dom"/>
</dbReference>
<sequence>MEDVPVSDAPQVAAAAAPDTTAKHVDHKVALTPPTSEDMDRGKREGSSSDLSELEFDDDDDIGEVEPAYYWDGGKIPVFHPTMAQFRSFKKFIDKIDKYGMKSGIVKVVPPAEWTQNNPNRFGARRNSLPDLSEAVKKIKVKNPITQDFSGSRGQYTQQNIEKQRSYNLPQWKALTEEWDHQPPAKRGERRGDQTAPARTRSTRNREPTSAAPGPKRARGRPRKSAAKSVASREASQEPEQLPENGPTSRRGSQQSISPTPASPPEDTAGPVDKKIAALKKEAPDDSTPKPRGRQPKSISSRRKNNSRADADDVDEEAFVGFDYHMQGLDEFTKERCAELEQYYWKTVNFGQPMYGADMPGSLFDDSTTSWNVAKLENLLDVLGTKVPGVNTAYLYLGMWKATFAWHLEDVDLYSINYIHFGAPKQWYSISQEDARRFENAMKRIWPNDAKNCSQFLRHKTYLISPQRLESEFNIKVNKLIHYEGEFVLTYPYGYHSGYNIGYNCAESVNFATEQWLEYGRIAKKCDCESDSVWVDVAEIERKLRGEPTPEYIEETDEEDEDDEMEVAHDLPSPPASVKGKPAAPRKRKRDAGAKDSQEKVKRVKIRIKVPKAEPCVLCPNDVAYDTLLPTDNGKQAHRLCALFTPETYIIEENGVERVCNVGNIDRARLELKCNYCRSKRGSCFQCASKKCTRAFHATCAAPAGVQIDEGPVPTFDEDGTEYYCDGFDLRCRFHRAKRPKNVDVDSLEENKVVKEYAKNLKPNQVLQAQYLVGEVFAGVVVENRPGELSVVVDVLPDCRERIEVEWKYISVLDPKQSLRPKPSANAKPLPEGLQSSDPALNSKNQKDGPPEVDDPFSEQNSSQKWAEFNTASAEEVRNPFQVKVDLSKPNQLWHYLGKTSTEARAQFTDDPKKPVHNTKGNFLETVKEAQRAAAAAERKSLAGTHPSANVNALNGAIATQRKSLQPQYTPRTKEYTPRKTEYTPRNSVVQKVLPRPSYSTGYSPAGYTSSAPAARPLSSPFGNPGLNGPPTFTPLPPYPYNHSPYSPELRRGSTATSYSQSSQSGYRTSEPFVPAYHQPTPSSPYSTTHDAQAGRRVPYPNVHRPSFSHQHSPGSVSGASGFSGEYKTESPVLTAQRQSPSSSGQPDVEYLQFLQRFPYLRNAYLRRPKVYESPYPGTSGFSDAYDPRKLRSQAPQPPSNVYSQTLQNWGRPSLPQPTTLYNNPGYGQGPYSGHGANNAASRPGLMFQSAQDFQADVNRAQVPPTNGSTKFELLIKQLSQANENAARRYAAQTQSQQNLLPRQAQPGMYYPQQYQQPAPTQGPPPHMQHYPPPQPQPFQTQYQQSSASRPPGSDQRSPPPNLSLGGYTGPSNTRGYRPGYGYDSGAFGPATQTKVPEAFSRPPAPMTPGRSSVGEAVAGGAVPSAAGGQLTPQRPAVSPLSEIGDESLESPPGGARSGNAEPDPLADTPVRVPASAAAASSAVVGAGGSGRETWRFS</sequence>
<dbReference type="SMART" id="SM00545">
    <property type="entry name" value="JmjN"/>
    <property type="match status" value="1"/>
</dbReference>
<evidence type="ECO:0000259" key="8">
    <source>
        <dbReference type="PROSITE" id="PS51183"/>
    </source>
</evidence>
<comment type="similarity">
    <text evidence="1">Belongs to the JHDM3 histone demethylase family.</text>
</comment>
<dbReference type="PANTHER" id="PTHR10694:SF7">
    <property type="entry name" value="[HISTONE H3]-TRIMETHYL-L-LYSINE(9) DEMETHYLASE"/>
    <property type="match status" value="1"/>
</dbReference>
<accession>A0ABR1XVL9</accession>
<feature type="compositionally biased region" description="Polar residues" evidence="7">
    <location>
        <begin position="246"/>
        <end position="260"/>
    </location>
</feature>
<dbReference type="Gene3D" id="2.60.120.650">
    <property type="entry name" value="Cupin"/>
    <property type="match status" value="2"/>
</dbReference>
<dbReference type="InterPro" id="IPR001965">
    <property type="entry name" value="Znf_PHD"/>
</dbReference>
<keyword evidence="12" id="KW-1185">Reference proteome</keyword>
<feature type="compositionally biased region" description="Pro residues" evidence="7">
    <location>
        <begin position="1321"/>
        <end position="1337"/>
    </location>
</feature>
<evidence type="ECO:0000313" key="11">
    <source>
        <dbReference type="EMBL" id="KAK8169367.1"/>
    </source>
</evidence>
<reference evidence="11 12" key="1">
    <citation type="journal article" date="2022" name="G3 (Bethesda)">
        <title>Enemy or ally: a genomic approach to elucidate the lifestyle of Phyllosticta citrichinaensis.</title>
        <authorList>
            <person name="Buijs V.A."/>
            <person name="Groenewald J.Z."/>
            <person name="Haridas S."/>
            <person name="LaButti K.M."/>
            <person name="Lipzen A."/>
            <person name="Martin F.M."/>
            <person name="Barry K."/>
            <person name="Grigoriev I.V."/>
            <person name="Crous P.W."/>
            <person name="Seidl M.F."/>
        </authorList>
    </citation>
    <scope>NUCLEOTIDE SEQUENCE [LARGE SCALE GENOMIC DNA]</scope>
    <source>
        <strain evidence="11 12">CBS 129764</strain>
    </source>
</reference>
<feature type="compositionally biased region" description="Polar residues" evidence="7">
    <location>
        <begin position="144"/>
        <end position="169"/>
    </location>
</feature>
<feature type="compositionally biased region" description="Low complexity" evidence="7">
    <location>
        <begin position="1010"/>
        <end position="1031"/>
    </location>
</feature>
<dbReference type="InterPro" id="IPR013083">
    <property type="entry name" value="Znf_RING/FYVE/PHD"/>
</dbReference>
<feature type="region of interest" description="Disordered" evidence="7">
    <location>
        <begin position="818"/>
        <end position="871"/>
    </location>
</feature>
<gene>
    <name evidence="11" type="ORF">IWX90DRAFT_413807</name>
</gene>
<feature type="compositionally biased region" description="Polar residues" evidence="7">
    <location>
        <begin position="1108"/>
        <end position="1121"/>
    </location>
</feature>
<proteinExistence type="inferred from homology"/>
<feature type="compositionally biased region" description="Polar residues" evidence="7">
    <location>
        <begin position="998"/>
        <end position="1009"/>
    </location>
</feature>
<evidence type="ECO:0000256" key="3">
    <source>
        <dbReference type="ARBA" id="ARBA00022723"/>
    </source>
</evidence>
<organism evidence="11 12">
    <name type="scientific">Phyllosticta citrichinensis</name>
    <dbReference type="NCBI Taxonomy" id="1130410"/>
    <lineage>
        <taxon>Eukaryota</taxon>
        <taxon>Fungi</taxon>
        <taxon>Dikarya</taxon>
        <taxon>Ascomycota</taxon>
        <taxon>Pezizomycotina</taxon>
        <taxon>Dothideomycetes</taxon>
        <taxon>Dothideomycetes incertae sedis</taxon>
        <taxon>Botryosphaeriales</taxon>
        <taxon>Phyllostictaceae</taxon>
        <taxon>Phyllosticta</taxon>
    </lineage>
</organism>
<keyword evidence="3" id="KW-0479">Metal-binding</keyword>
<comment type="caution">
    <text evidence="11">The sequence shown here is derived from an EMBL/GenBank/DDBJ whole genome shotgun (WGS) entry which is preliminary data.</text>
</comment>
<feature type="compositionally biased region" description="Basic residues" evidence="7">
    <location>
        <begin position="216"/>
        <end position="226"/>
    </location>
</feature>
<evidence type="ECO:0000256" key="1">
    <source>
        <dbReference type="ARBA" id="ARBA00009711"/>
    </source>
</evidence>
<feature type="compositionally biased region" description="Low complexity" evidence="7">
    <location>
        <begin position="1470"/>
        <end position="1485"/>
    </location>
</feature>
<feature type="region of interest" description="Disordered" evidence="7">
    <location>
        <begin position="546"/>
        <end position="600"/>
    </location>
</feature>
<dbReference type="InterPro" id="IPR055500">
    <property type="entry name" value="DUF7072"/>
</dbReference>
<name>A0ABR1XVL9_9PEZI</name>
<feature type="compositionally biased region" description="Low complexity" evidence="7">
    <location>
        <begin position="1041"/>
        <end position="1070"/>
    </location>
</feature>
<feature type="compositionally biased region" description="Low complexity" evidence="7">
    <location>
        <begin position="1"/>
        <end position="20"/>
    </location>
</feature>
<keyword evidence="4" id="KW-0863">Zinc-finger</keyword>
<dbReference type="PANTHER" id="PTHR10694">
    <property type="entry name" value="LYSINE-SPECIFIC DEMETHYLASE"/>
    <property type="match status" value="1"/>
</dbReference>
<keyword evidence="5" id="KW-0862">Zinc</keyword>
<dbReference type="Pfam" id="PF02375">
    <property type="entry name" value="JmjN"/>
    <property type="match status" value="1"/>
</dbReference>
<feature type="region of interest" description="Disordered" evidence="7">
    <location>
        <begin position="144"/>
        <end position="312"/>
    </location>
</feature>
<feature type="domain" description="JmjC" evidence="9">
    <location>
        <begin position="365"/>
        <end position="528"/>
    </location>
</feature>
<evidence type="ECO:0000259" key="10">
    <source>
        <dbReference type="PROSITE" id="PS51805"/>
    </source>
</evidence>
<feature type="compositionally biased region" description="Polar residues" evidence="7">
    <location>
        <begin position="1132"/>
        <end position="1146"/>
    </location>
</feature>
<dbReference type="SUPFAM" id="SSF51197">
    <property type="entry name" value="Clavaminate synthase-like"/>
    <property type="match status" value="1"/>
</dbReference>
<dbReference type="Proteomes" id="UP001456524">
    <property type="component" value="Unassembled WGS sequence"/>
</dbReference>
<feature type="region of interest" description="Disordered" evidence="7">
    <location>
        <begin position="1172"/>
        <end position="1203"/>
    </location>
</feature>
<evidence type="ECO:0000256" key="6">
    <source>
        <dbReference type="ARBA" id="ARBA00049349"/>
    </source>
</evidence>
<feature type="compositionally biased region" description="Polar residues" evidence="7">
    <location>
        <begin position="834"/>
        <end position="844"/>
    </location>
</feature>
<dbReference type="SMART" id="SM00249">
    <property type="entry name" value="PHD"/>
    <property type="match status" value="1"/>
</dbReference>
<dbReference type="PROSITE" id="PS51805">
    <property type="entry name" value="EPHD"/>
    <property type="match status" value="1"/>
</dbReference>
<dbReference type="Pfam" id="PF02373">
    <property type="entry name" value="JmjC"/>
    <property type="match status" value="1"/>
</dbReference>
<dbReference type="Gene3D" id="3.30.40.10">
    <property type="entry name" value="Zinc/RING finger domain, C3HC4 (zinc finger)"/>
    <property type="match status" value="1"/>
</dbReference>
<dbReference type="EC" id="1.14.11.66" evidence="2"/>
<feature type="domain" description="JmjN" evidence="8">
    <location>
        <begin position="76"/>
        <end position="117"/>
    </location>
</feature>
<feature type="compositionally biased region" description="Basic residues" evidence="7">
    <location>
        <begin position="291"/>
        <end position="306"/>
    </location>
</feature>
<feature type="compositionally biased region" description="Polar residues" evidence="7">
    <location>
        <begin position="1080"/>
        <end position="1091"/>
    </location>
</feature>
<feature type="compositionally biased region" description="Basic and acidic residues" evidence="7">
    <location>
        <begin position="38"/>
        <end position="47"/>
    </location>
</feature>
<feature type="compositionally biased region" description="Low complexity" evidence="7">
    <location>
        <begin position="1412"/>
        <end position="1429"/>
    </location>
</feature>
<dbReference type="InterPro" id="IPR003349">
    <property type="entry name" value="JmjN"/>
</dbReference>
<dbReference type="Pfam" id="PF13832">
    <property type="entry name" value="zf-HC5HC2H_2"/>
    <property type="match status" value="1"/>
</dbReference>
<feature type="domain" description="PHD-type" evidence="10">
    <location>
        <begin position="613"/>
        <end position="736"/>
    </location>
</feature>
<evidence type="ECO:0000256" key="7">
    <source>
        <dbReference type="SAM" id="MobiDB-lite"/>
    </source>
</evidence>
<protein>
    <recommendedName>
        <fullName evidence="2">[histone H3]-trimethyl-L-lysine(9) demethylase</fullName>
        <ecNumber evidence="2">1.14.11.66</ecNumber>
    </recommendedName>
</protein>